<dbReference type="EMBL" id="JQFZ01000094">
    <property type="protein sequence ID" value="KGO59501.1"/>
    <property type="molecule type" value="Genomic_DNA"/>
</dbReference>
<proteinExistence type="inferred from homology"/>
<dbReference type="PRINTS" id="PR00385">
    <property type="entry name" value="P450"/>
</dbReference>
<feature type="binding site" description="axial binding residue" evidence="9">
    <location>
        <position position="462"/>
    </location>
    <ligand>
        <name>heme</name>
        <dbReference type="ChEBI" id="CHEBI:30413"/>
    </ligand>
    <ligandPart>
        <name>Fe</name>
        <dbReference type="ChEBI" id="CHEBI:18248"/>
    </ligandPart>
</feature>
<evidence type="ECO:0000256" key="4">
    <source>
        <dbReference type="ARBA" id="ARBA00022617"/>
    </source>
</evidence>
<dbReference type="Proteomes" id="UP000030143">
    <property type="component" value="Unassembled WGS sequence"/>
</dbReference>
<dbReference type="GO" id="GO:0005506">
    <property type="term" value="F:iron ion binding"/>
    <property type="evidence" value="ECO:0007669"/>
    <property type="project" value="InterPro"/>
</dbReference>
<dbReference type="PANTHER" id="PTHR24305">
    <property type="entry name" value="CYTOCHROME P450"/>
    <property type="match status" value="1"/>
</dbReference>
<keyword evidence="7 9" id="KW-0408">Iron</keyword>
<comment type="cofactor">
    <cofactor evidence="1 9">
        <name>heme</name>
        <dbReference type="ChEBI" id="CHEBI:30413"/>
    </cofactor>
</comment>
<evidence type="ECO:0000256" key="9">
    <source>
        <dbReference type="PIRSR" id="PIRSR602401-1"/>
    </source>
</evidence>
<reference evidence="11 12" key="1">
    <citation type="journal article" date="2015" name="Mol. Plant Microbe Interact.">
        <title>Genome, transcriptome, and functional analyses of Penicillium expansum provide new insights into secondary metabolism and pathogenicity.</title>
        <authorList>
            <person name="Ballester A.R."/>
            <person name="Marcet-Houben M."/>
            <person name="Levin E."/>
            <person name="Sela N."/>
            <person name="Selma-Lazaro C."/>
            <person name="Carmona L."/>
            <person name="Wisniewski M."/>
            <person name="Droby S."/>
            <person name="Gonzalez-Candelas L."/>
            <person name="Gabaldon T."/>
        </authorList>
    </citation>
    <scope>NUCLEOTIDE SEQUENCE [LARGE SCALE GENOMIC DNA]</scope>
    <source>
        <strain evidence="11 12">MD-8</strain>
    </source>
</reference>
<accession>A0A0A2JXE0</accession>
<dbReference type="PRINTS" id="PR00463">
    <property type="entry name" value="EP450I"/>
</dbReference>
<keyword evidence="6" id="KW-0560">Oxidoreductase</keyword>
<dbReference type="CDD" id="cd11051">
    <property type="entry name" value="CYP59-like"/>
    <property type="match status" value="1"/>
</dbReference>
<name>A0A0A2JXE0_PENEN</name>
<evidence type="ECO:0000313" key="12">
    <source>
        <dbReference type="Proteomes" id="UP000030143"/>
    </source>
</evidence>
<feature type="chain" id="PRO_5009752740" evidence="10">
    <location>
        <begin position="20"/>
        <end position="517"/>
    </location>
</feature>
<dbReference type="Gene3D" id="1.10.630.10">
    <property type="entry name" value="Cytochrome P450"/>
    <property type="match status" value="1"/>
</dbReference>
<organism evidence="11 12">
    <name type="scientific">Penicillium expansum</name>
    <name type="common">Blue mold rot fungus</name>
    <dbReference type="NCBI Taxonomy" id="27334"/>
    <lineage>
        <taxon>Eukaryota</taxon>
        <taxon>Fungi</taxon>
        <taxon>Dikarya</taxon>
        <taxon>Ascomycota</taxon>
        <taxon>Pezizomycotina</taxon>
        <taxon>Eurotiomycetes</taxon>
        <taxon>Eurotiomycetidae</taxon>
        <taxon>Eurotiales</taxon>
        <taxon>Aspergillaceae</taxon>
        <taxon>Penicillium</taxon>
    </lineage>
</organism>
<dbReference type="Pfam" id="PF00067">
    <property type="entry name" value="p450"/>
    <property type="match status" value="1"/>
</dbReference>
<evidence type="ECO:0000256" key="1">
    <source>
        <dbReference type="ARBA" id="ARBA00001971"/>
    </source>
</evidence>
<dbReference type="GO" id="GO:0004497">
    <property type="term" value="F:monooxygenase activity"/>
    <property type="evidence" value="ECO:0007669"/>
    <property type="project" value="UniProtKB-KW"/>
</dbReference>
<keyword evidence="4 9" id="KW-0349">Heme</keyword>
<dbReference type="GO" id="GO:0020037">
    <property type="term" value="F:heme binding"/>
    <property type="evidence" value="ECO:0007669"/>
    <property type="project" value="InterPro"/>
</dbReference>
<evidence type="ECO:0000256" key="5">
    <source>
        <dbReference type="ARBA" id="ARBA00022723"/>
    </source>
</evidence>
<dbReference type="SUPFAM" id="SSF48264">
    <property type="entry name" value="Cytochrome P450"/>
    <property type="match status" value="1"/>
</dbReference>
<dbReference type="InterPro" id="IPR050121">
    <property type="entry name" value="Cytochrome_P450_monoxygenase"/>
</dbReference>
<keyword evidence="5 9" id="KW-0479">Metal-binding</keyword>
<evidence type="ECO:0000313" key="11">
    <source>
        <dbReference type="EMBL" id="KGO59501.1"/>
    </source>
</evidence>
<dbReference type="InterPro" id="IPR036396">
    <property type="entry name" value="Cyt_P450_sf"/>
</dbReference>
<dbReference type="GO" id="GO:0043386">
    <property type="term" value="P:mycotoxin biosynthetic process"/>
    <property type="evidence" value="ECO:0007669"/>
    <property type="project" value="UniProtKB-ARBA"/>
</dbReference>
<keyword evidence="10" id="KW-0732">Signal</keyword>
<dbReference type="RefSeq" id="XP_016600671.1">
    <property type="nucleotide sequence ID" value="XM_016744751.1"/>
</dbReference>
<dbReference type="HOGENOM" id="CLU_020492_1_0_1"/>
<dbReference type="InterPro" id="IPR002401">
    <property type="entry name" value="Cyt_P450_E_grp-I"/>
</dbReference>
<gene>
    <name evidence="11" type="ORF">PEX2_074810</name>
</gene>
<dbReference type="STRING" id="27334.A0A0A2JXE0"/>
<evidence type="ECO:0000256" key="10">
    <source>
        <dbReference type="SAM" id="SignalP"/>
    </source>
</evidence>
<keyword evidence="8" id="KW-0503">Monooxygenase</keyword>
<sequence>MLALFLVLVALTSYLLVRLRQQRGMFKNLPGPPHHPIWGHFLIMRDIASTLPPDATPQLFANLMRKRYGLGDFFYLDLWPLAPPQLVIAHPELATQIVQKMNLPKESAIMQKWTGPILGEKSMVSANGHDWFIARKSFTPGFQPRKLQQHIPFIVEEALAFAGVLREHSAKNDIFKMEDLGARMIFNISVWVILGIKCNAQRDDDEFLELFRKQAAMVPQDFWSRYLYDVSPRRYYRKWSNGRALDRYVGRLVDQRVISGPTAIPSEKAIYYAIDDAIATSRTLNKTIPLNNSVDKYTRDMLIASVKTLIFAGHDTSASTLCYTYAALSKHPQVLHTLRQEHNAFFGTDPSAAGNILRNDPNLLNNLAYTLAVIKEALRLWPPTGVSLRRGQQDQTLFADGKEWPTYPFAVLVNNCATMRREDLFKEAERFYPERHLVTDPADPYFVPRDAWRPFEKGPRMCLGQTLALMQLKIALVMTVRTFDFEIVYEEGTFMYQVLDVTAKPSLGLPTRVRVIE</sequence>
<keyword evidence="12" id="KW-1185">Reference proteome</keyword>
<feature type="signal peptide" evidence="10">
    <location>
        <begin position="1"/>
        <end position="19"/>
    </location>
</feature>
<dbReference type="InterPro" id="IPR001128">
    <property type="entry name" value="Cyt_P450"/>
</dbReference>
<evidence type="ECO:0000256" key="6">
    <source>
        <dbReference type="ARBA" id="ARBA00023002"/>
    </source>
</evidence>
<dbReference type="GeneID" id="27680171"/>
<dbReference type="OrthoDB" id="10029320at2759"/>
<evidence type="ECO:0000256" key="3">
    <source>
        <dbReference type="ARBA" id="ARBA00010617"/>
    </source>
</evidence>
<dbReference type="GO" id="GO:0016705">
    <property type="term" value="F:oxidoreductase activity, acting on paired donors, with incorporation or reduction of molecular oxygen"/>
    <property type="evidence" value="ECO:0007669"/>
    <property type="project" value="InterPro"/>
</dbReference>
<dbReference type="PANTHER" id="PTHR24305:SF107">
    <property type="entry name" value="P450, PUTATIVE (EUROFUNG)-RELATED"/>
    <property type="match status" value="1"/>
</dbReference>
<evidence type="ECO:0000256" key="2">
    <source>
        <dbReference type="ARBA" id="ARBA00005179"/>
    </source>
</evidence>
<evidence type="ECO:0000256" key="8">
    <source>
        <dbReference type="ARBA" id="ARBA00023033"/>
    </source>
</evidence>
<comment type="pathway">
    <text evidence="2">Secondary metabolite biosynthesis.</text>
</comment>
<comment type="similarity">
    <text evidence="3">Belongs to the cytochrome P450 family.</text>
</comment>
<dbReference type="AlphaFoldDB" id="A0A0A2JXE0"/>
<comment type="caution">
    <text evidence="11">The sequence shown here is derived from an EMBL/GenBank/DDBJ whole genome shotgun (WGS) entry which is preliminary data.</text>
</comment>
<evidence type="ECO:0000256" key="7">
    <source>
        <dbReference type="ARBA" id="ARBA00023004"/>
    </source>
</evidence>
<protein>
    <submittedName>
        <fullName evidence="11">Cytochrome P450</fullName>
    </submittedName>
</protein>
<dbReference type="VEuPathDB" id="FungiDB:PEXP_082870"/>
<dbReference type="PhylomeDB" id="A0A0A2JXE0"/>